<feature type="compositionally biased region" description="Polar residues" evidence="1">
    <location>
        <begin position="364"/>
        <end position="388"/>
    </location>
</feature>
<dbReference type="Pfam" id="PF16003">
    <property type="entry name" value="DUF4776"/>
    <property type="match status" value="1"/>
</dbReference>
<feature type="compositionally biased region" description="Polar residues" evidence="1">
    <location>
        <begin position="688"/>
        <end position="698"/>
    </location>
</feature>
<feature type="region of interest" description="Disordered" evidence="1">
    <location>
        <begin position="591"/>
        <end position="698"/>
    </location>
</feature>
<feature type="compositionally biased region" description="Basic and acidic residues" evidence="1">
    <location>
        <begin position="638"/>
        <end position="657"/>
    </location>
</feature>
<protein>
    <recommendedName>
        <fullName evidence="2">DUF4776 domain-containing protein</fullName>
    </recommendedName>
</protein>
<sequence length="698" mass="79617">MAEKLRYSELLNDILEKNTVQCLCSTKYMSSSQPQKAKGGECQFGPNCEFFSTCKYNKDVCTCKPRCTCELRSQKNETTKEFCMKNVCDKSKCICVGTCLCKSEQSLTRAYKPLRSCEKSVCICAETCECKSEESLLDHLDKSTKDRDKNKYSGAGTSLSKKQEMLLAKYNPPINCDKSKCICGETCLCESKESILKKPYKPSDDCDKSKYICDGNCLCKSEESFLNKPCKPSSHCDKSICICGGICLCKSEESVLNKSQKPPTHCDKNKCICSICLCQEHDSKEHLFPSSFRNFIKKEAFTLMTDDKMKKECAEIKKCITDHNENMKIELEKNKPQTSSEQSTKEVKPLSNSKEDKDTKAVPTLNNQVPIKITQINENKTSLGSNQLEDSRSPSPEYAPKKSGKRSNSSVEDDSKRYLKRHRKSHKKIKTLEEKQKQPPCSVKSKSLTYYSCGRTLIKSRPPYIRYYYSGATDHYGVKTGHKHCRDLPQLVPKNMGWLWNLEDPGKGIRERKGWPPGFIGKNIKNMIKVMKKFSEDSGGRKDEVHTKKWQTVLEVDKKYEHKEEPPLIHIHKKGRVYNITFCPKNSDDDIGPIPIPFSITQKKHDSDTESSESTLEFELHSPKPRRKSNLPKVVQKKVKDEAEKEKEDTEATKTEADLTETVALTSKTKKKPIKKKSDENKNLWEDQPTQVQKITEK</sequence>
<feature type="region of interest" description="Disordered" evidence="1">
    <location>
        <begin position="331"/>
        <end position="427"/>
    </location>
</feature>
<feature type="compositionally biased region" description="Basic and acidic residues" evidence="1">
    <location>
        <begin position="343"/>
        <end position="360"/>
    </location>
</feature>
<organism evidence="3">
    <name type="scientific">Cuerna arida</name>
    <dbReference type="NCBI Taxonomy" id="1464854"/>
    <lineage>
        <taxon>Eukaryota</taxon>
        <taxon>Metazoa</taxon>
        <taxon>Ecdysozoa</taxon>
        <taxon>Arthropoda</taxon>
        <taxon>Hexapoda</taxon>
        <taxon>Insecta</taxon>
        <taxon>Pterygota</taxon>
        <taxon>Neoptera</taxon>
        <taxon>Paraneoptera</taxon>
        <taxon>Hemiptera</taxon>
        <taxon>Auchenorrhyncha</taxon>
        <taxon>Membracoidea</taxon>
        <taxon>Cicadellidae</taxon>
        <taxon>Cicadellinae</taxon>
        <taxon>Proconiini</taxon>
        <taxon>Cuerna</taxon>
    </lineage>
</organism>
<accession>A0A1B6FYN2</accession>
<proteinExistence type="predicted"/>
<evidence type="ECO:0000259" key="2">
    <source>
        <dbReference type="Pfam" id="PF16003"/>
    </source>
</evidence>
<dbReference type="AlphaFoldDB" id="A0A1B6FYN2"/>
<dbReference type="InterPro" id="IPR031949">
    <property type="entry name" value="DUF4776"/>
</dbReference>
<gene>
    <name evidence="3" type="ORF">g.28630</name>
</gene>
<dbReference type="EMBL" id="GECZ01014472">
    <property type="protein sequence ID" value="JAS55297.1"/>
    <property type="molecule type" value="Transcribed_RNA"/>
</dbReference>
<feature type="compositionally biased region" description="Basic and acidic residues" evidence="1">
    <location>
        <begin position="676"/>
        <end position="685"/>
    </location>
</feature>
<name>A0A1B6FYN2_9HEMI</name>
<reference evidence="3" key="1">
    <citation type="submission" date="2015-11" db="EMBL/GenBank/DDBJ databases">
        <title>De novo transcriptome assembly of four potential Pierce s Disease insect vectors from Arizona vineyards.</title>
        <authorList>
            <person name="Tassone E.E."/>
        </authorList>
    </citation>
    <scope>NUCLEOTIDE SEQUENCE</scope>
</reference>
<evidence type="ECO:0000256" key="1">
    <source>
        <dbReference type="SAM" id="MobiDB-lite"/>
    </source>
</evidence>
<evidence type="ECO:0000313" key="3">
    <source>
        <dbReference type="EMBL" id="JAS55297.1"/>
    </source>
</evidence>
<feature type="domain" description="DUF4776" evidence="2">
    <location>
        <begin position="416"/>
        <end position="585"/>
    </location>
</feature>
<feature type="compositionally biased region" description="Basic residues" evidence="1">
    <location>
        <begin position="418"/>
        <end position="427"/>
    </location>
</feature>